<protein>
    <submittedName>
        <fullName evidence="7">RNA polymerase sigma factor</fullName>
    </submittedName>
</protein>
<sequence>MTKEEFIGLIKKYKGQMYRFAFSIVKNETDAEDVVAETIKKAYENLNKLKNKGKFKRWIMSILANEAKRMMSKRNKEILTDDSNTFENNYYMNDLELKHLVNSLPAEFREVVILYYYERFTVKEIAQILEVSVGTVKSRLSRAREKLKLLL</sequence>
<keyword evidence="3" id="KW-0731">Sigma factor</keyword>
<dbReference type="Gene3D" id="1.10.1740.10">
    <property type="match status" value="1"/>
</dbReference>
<dbReference type="InterPro" id="IPR039425">
    <property type="entry name" value="RNA_pol_sigma-70-like"/>
</dbReference>
<proteinExistence type="inferred from homology"/>
<gene>
    <name evidence="7" type="ORF">N5B56_12455</name>
</gene>
<organism evidence="7 8">
    <name type="scientific">Eubacterium album</name>
    <dbReference type="NCBI Taxonomy" id="2978477"/>
    <lineage>
        <taxon>Bacteria</taxon>
        <taxon>Bacillati</taxon>
        <taxon>Bacillota</taxon>
        <taxon>Clostridia</taxon>
        <taxon>Eubacteriales</taxon>
        <taxon>Eubacteriaceae</taxon>
        <taxon>Eubacterium</taxon>
    </lineage>
</organism>
<dbReference type="InterPro" id="IPR014284">
    <property type="entry name" value="RNA_pol_sigma-70_dom"/>
</dbReference>
<evidence type="ECO:0000256" key="3">
    <source>
        <dbReference type="ARBA" id="ARBA00023082"/>
    </source>
</evidence>
<dbReference type="Pfam" id="PF08281">
    <property type="entry name" value="Sigma70_r4_2"/>
    <property type="match status" value="1"/>
</dbReference>
<dbReference type="InterPro" id="IPR036388">
    <property type="entry name" value="WH-like_DNA-bd_sf"/>
</dbReference>
<reference evidence="7" key="1">
    <citation type="submission" date="2022-09" db="EMBL/GenBank/DDBJ databases">
        <title>Eubacterium sp. LFL-14 isolated from human feces.</title>
        <authorList>
            <person name="Liu F."/>
        </authorList>
    </citation>
    <scope>NUCLEOTIDE SEQUENCE</scope>
    <source>
        <strain evidence="7">LFL-14</strain>
    </source>
</reference>
<dbReference type="EMBL" id="JAODBU010000013">
    <property type="protein sequence ID" value="MCT7399881.1"/>
    <property type="molecule type" value="Genomic_DNA"/>
</dbReference>
<dbReference type="InterPro" id="IPR007627">
    <property type="entry name" value="RNA_pol_sigma70_r2"/>
</dbReference>
<evidence type="ECO:0000313" key="7">
    <source>
        <dbReference type="EMBL" id="MCT7399881.1"/>
    </source>
</evidence>
<feature type="domain" description="RNA polymerase sigma factor 70 region 4 type 2" evidence="6">
    <location>
        <begin position="96"/>
        <end position="147"/>
    </location>
</feature>
<feature type="domain" description="RNA polymerase sigma-70 region 2" evidence="5">
    <location>
        <begin position="9"/>
        <end position="76"/>
    </location>
</feature>
<dbReference type="Gene3D" id="1.10.10.10">
    <property type="entry name" value="Winged helix-like DNA-binding domain superfamily/Winged helix DNA-binding domain"/>
    <property type="match status" value="1"/>
</dbReference>
<dbReference type="InterPro" id="IPR013324">
    <property type="entry name" value="RNA_pol_sigma_r3/r4-like"/>
</dbReference>
<dbReference type="Pfam" id="PF04542">
    <property type="entry name" value="Sigma70_r2"/>
    <property type="match status" value="1"/>
</dbReference>
<accession>A0ABT2M2Y0</accession>
<keyword evidence="8" id="KW-1185">Reference proteome</keyword>
<dbReference type="RefSeq" id="WP_260979113.1">
    <property type="nucleotide sequence ID" value="NZ_JAODBU010000013.1"/>
</dbReference>
<dbReference type="InterPro" id="IPR013249">
    <property type="entry name" value="RNA_pol_sigma70_r4_t2"/>
</dbReference>
<dbReference type="NCBIfam" id="TIGR02937">
    <property type="entry name" value="sigma70-ECF"/>
    <property type="match status" value="1"/>
</dbReference>
<dbReference type="PANTHER" id="PTHR43133:SF51">
    <property type="entry name" value="RNA POLYMERASE SIGMA FACTOR"/>
    <property type="match status" value="1"/>
</dbReference>
<evidence type="ECO:0000256" key="1">
    <source>
        <dbReference type="ARBA" id="ARBA00010641"/>
    </source>
</evidence>
<evidence type="ECO:0000256" key="2">
    <source>
        <dbReference type="ARBA" id="ARBA00023015"/>
    </source>
</evidence>
<dbReference type="CDD" id="cd06171">
    <property type="entry name" value="Sigma70_r4"/>
    <property type="match status" value="1"/>
</dbReference>
<dbReference type="SUPFAM" id="SSF88659">
    <property type="entry name" value="Sigma3 and sigma4 domains of RNA polymerase sigma factors"/>
    <property type="match status" value="1"/>
</dbReference>
<comment type="caution">
    <text evidence="7">The sequence shown here is derived from an EMBL/GenBank/DDBJ whole genome shotgun (WGS) entry which is preliminary data.</text>
</comment>
<keyword evidence="2" id="KW-0805">Transcription regulation</keyword>
<evidence type="ECO:0000313" key="8">
    <source>
        <dbReference type="Proteomes" id="UP001431199"/>
    </source>
</evidence>
<dbReference type="SUPFAM" id="SSF88946">
    <property type="entry name" value="Sigma2 domain of RNA polymerase sigma factors"/>
    <property type="match status" value="1"/>
</dbReference>
<dbReference type="PANTHER" id="PTHR43133">
    <property type="entry name" value="RNA POLYMERASE ECF-TYPE SIGMA FACTO"/>
    <property type="match status" value="1"/>
</dbReference>
<dbReference type="Proteomes" id="UP001431199">
    <property type="component" value="Unassembled WGS sequence"/>
</dbReference>
<evidence type="ECO:0000259" key="5">
    <source>
        <dbReference type="Pfam" id="PF04542"/>
    </source>
</evidence>
<keyword evidence="4" id="KW-0804">Transcription</keyword>
<evidence type="ECO:0000256" key="4">
    <source>
        <dbReference type="ARBA" id="ARBA00023163"/>
    </source>
</evidence>
<evidence type="ECO:0000259" key="6">
    <source>
        <dbReference type="Pfam" id="PF08281"/>
    </source>
</evidence>
<dbReference type="InterPro" id="IPR013325">
    <property type="entry name" value="RNA_pol_sigma_r2"/>
</dbReference>
<name>A0ABT2M2Y0_9FIRM</name>
<comment type="similarity">
    <text evidence="1">Belongs to the sigma-70 factor family. ECF subfamily.</text>
</comment>